<dbReference type="AlphaFoldDB" id="A0A225WSW9"/>
<keyword evidence="3" id="KW-1185">Reference proteome</keyword>
<accession>A0A225WSW9</accession>
<feature type="domain" description="PiggyBac transposable element-derived protein" evidence="1">
    <location>
        <begin position="14"/>
        <end position="170"/>
    </location>
</feature>
<comment type="caution">
    <text evidence="2">The sequence shown here is derived from an EMBL/GenBank/DDBJ whole genome shotgun (WGS) entry which is preliminary data.</text>
</comment>
<dbReference type="InterPro" id="IPR029526">
    <property type="entry name" value="PGBD"/>
</dbReference>
<dbReference type="OrthoDB" id="117306at2759"/>
<protein>
    <recommendedName>
        <fullName evidence="1">PiggyBac transposable element-derived protein domain-containing protein</fullName>
    </recommendedName>
</protein>
<dbReference type="Pfam" id="PF13843">
    <property type="entry name" value="DDE_Tnp_1_7"/>
    <property type="match status" value="1"/>
</dbReference>
<reference evidence="3" key="1">
    <citation type="submission" date="2017-03" db="EMBL/GenBank/DDBJ databases">
        <title>Phytopthora megakarya and P. palmivora, two closely related causual agents of cacao black pod achieved similar genome size and gene model numbers by different mechanisms.</title>
        <authorList>
            <person name="Ali S."/>
            <person name="Shao J."/>
            <person name="Larry D.J."/>
            <person name="Kronmiller B."/>
            <person name="Shen D."/>
            <person name="Strem M.D."/>
            <person name="Melnick R.L."/>
            <person name="Guiltinan M.J."/>
            <person name="Tyler B.M."/>
            <person name="Meinhardt L.W."/>
            <person name="Bailey B.A."/>
        </authorList>
    </citation>
    <scope>NUCLEOTIDE SEQUENCE [LARGE SCALE GENOMIC DNA]</scope>
    <source>
        <strain evidence="3">zdho120</strain>
    </source>
</reference>
<dbReference type="PANTHER" id="PTHR46599:SF3">
    <property type="entry name" value="PIGGYBAC TRANSPOSABLE ELEMENT-DERIVED PROTEIN 4"/>
    <property type="match status" value="1"/>
</dbReference>
<dbReference type="Proteomes" id="UP000198211">
    <property type="component" value="Unassembled WGS sequence"/>
</dbReference>
<evidence type="ECO:0000313" key="2">
    <source>
        <dbReference type="EMBL" id="OWZ20783.1"/>
    </source>
</evidence>
<proteinExistence type="predicted"/>
<evidence type="ECO:0000259" key="1">
    <source>
        <dbReference type="Pfam" id="PF13843"/>
    </source>
</evidence>
<sequence>MALGDDLLALQFYFIPPSLWAQIATKNNRYHSQSILLRMKAIRSQQGRASLNIEDLFAWHERLILNHGSVLGVMGLLIEGMLQSIRKSVAAHCSTKQVGALPTNRFNLFNRFFHIMGCLRFSNKRSPRAGVDRAWKIRPMMDVLQRTFARGFHAPSVISFDEATRPSRSRYNPT</sequence>
<dbReference type="EMBL" id="NBNE01000290">
    <property type="protein sequence ID" value="OWZ20783.1"/>
    <property type="molecule type" value="Genomic_DNA"/>
</dbReference>
<gene>
    <name evidence="2" type="ORF">PHMEG_0004757</name>
</gene>
<dbReference type="PANTHER" id="PTHR46599">
    <property type="entry name" value="PIGGYBAC TRANSPOSABLE ELEMENT-DERIVED PROTEIN 4"/>
    <property type="match status" value="1"/>
</dbReference>
<organism evidence="2 3">
    <name type="scientific">Phytophthora megakarya</name>
    <dbReference type="NCBI Taxonomy" id="4795"/>
    <lineage>
        <taxon>Eukaryota</taxon>
        <taxon>Sar</taxon>
        <taxon>Stramenopiles</taxon>
        <taxon>Oomycota</taxon>
        <taxon>Peronosporomycetes</taxon>
        <taxon>Peronosporales</taxon>
        <taxon>Peronosporaceae</taxon>
        <taxon>Phytophthora</taxon>
    </lineage>
</organism>
<name>A0A225WSW9_9STRA</name>
<evidence type="ECO:0000313" key="3">
    <source>
        <dbReference type="Proteomes" id="UP000198211"/>
    </source>
</evidence>